<evidence type="ECO:0000313" key="2">
    <source>
        <dbReference type="Proteomes" id="UP000306229"/>
    </source>
</evidence>
<organism evidence="1 2">
    <name type="scientific">Aureibaculum algae</name>
    <dbReference type="NCBI Taxonomy" id="2584122"/>
    <lineage>
        <taxon>Bacteria</taxon>
        <taxon>Pseudomonadati</taxon>
        <taxon>Bacteroidota</taxon>
        <taxon>Flavobacteriia</taxon>
        <taxon>Flavobacteriales</taxon>
        <taxon>Flavobacteriaceae</taxon>
        <taxon>Aureibaculum</taxon>
    </lineage>
</organism>
<gene>
    <name evidence="1" type="ORF">FF125_21755</name>
</gene>
<evidence type="ECO:0000313" key="1">
    <source>
        <dbReference type="EMBL" id="QCX40943.1"/>
    </source>
</evidence>
<sequence length="82" mass="9163">MSITSFSKPSDAEVLSNVDTKGKVLGFVDEGMVLQNADETRYVRMVKIKLDAEEVVQNIVYIKTGTDWVFKKTETIAVISHP</sequence>
<dbReference type="Proteomes" id="UP000306229">
    <property type="component" value="Chromosome"/>
</dbReference>
<dbReference type="AlphaFoldDB" id="A0A5B7TZQ5"/>
<dbReference type="OrthoDB" id="1445305at2"/>
<dbReference type="RefSeq" id="WP_138952317.1">
    <property type="nucleotide sequence ID" value="NZ_CP040749.1"/>
</dbReference>
<accession>A0A5B7TZQ5</accession>
<name>A0A5B7TZQ5_9FLAO</name>
<dbReference type="KEGG" id="fbe:FF125_21755"/>
<dbReference type="EMBL" id="CP040749">
    <property type="protein sequence ID" value="QCX40943.1"/>
    <property type="molecule type" value="Genomic_DNA"/>
</dbReference>
<reference evidence="1 2" key="1">
    <citation type="submission" date="2019-05" db="EMBL/GenBank/DDBJ databases">
        <title>Algicella ahnfeltiae gen. nov., sp. nov., a novel marine bacterium of the family Flavobacteriaceae isolated from a red alga.</title>
        <authorList>
            <person name="Nedashkovskaya O.I."/>
            <person name="Kukhlevskiy A.D."/>
            <person name="Kim S.-G."/>
            <person name="Zhukova N.V."/>
            <person name="Mikhailov V.V."/>
        </authorList>
    </citation>
    <scope>NUCLEOTIDE SEQUENCE [LARGE SCALE GENOMIC DNA]</scope>
    <source>
        <strain evidence="1 2">10Alg115</strain>
    </source>
</reference>
<keyword evidence="2" id="KW-1185">Reference proteome</keyword>
<protein>
    <submittedName>
        <fullName evidence="1">Uncharacterized protein</fullName>
    </submittedName>
</protein>
<proteinExistence type="predicted"/>